<gene>
    <name evidence="1" type="ORF">MGAD_19330</name>
</gene>
<dbReference type="AlphaFoldDB" id="A0A7I7WP04"/>
<dbReference type="Pfam" id="PF12840">
    <property type="entry name" value="HTH_20"/>
    <property type="match status" value="1"/>
</dbReference>
<dbReference type="InterPro" id="IPR036388">
    <property type="entry name" value="WH-like_DNA-bd_sf"/>
</dbReference>
<protein>
    <submittedName>
        <fullName evidence="1">Transcriptional regulator</fullName>
    </submittedName>
</protein>
<dbReference type="Gene3D" id="1.10.10.10">
    <property type="entry name" value="Winged helix-like DNA-binding domain superfamily/Winged helix DNA-binding domain"/>
    <property type="match status" value="1"/>
</dbReference>
<organism evidence="1 2">
    <name type="scientific">Mycolicibacterium gadium</name>
    <name type="common">Mycobacterium gadium</name>
    <dbReference type="NCBI Taxonomy" id="1794"/>
    <lineage>
        <taxon>Bacteria</taxon>
        <taxon>Bacillati</taxon>
        <taxon>Actinomycetota</taxon>
        <taxon>Actinomycetes</taxon>
        <taxon>Mycobacteriales</taxon>
        <taxon>Mycobacteriaceae</taxon>
        <taxon>Mycolicibacterium</taxon>
    </lineage>
</organism>
<dbReference type="KEGG" id="mgad:MGAD_19330"/>
<dbReference type="Proteomes" id="UP000466187">
    <property type="component" value="Chromosome"/>
</dbReference>
<dbReference type="SUPFAM" id="SSF46785">
    <property type="entry name" value="Winged helix' DNA-binding domain"/>
    <property type="match status" value="1"/>
</dbReference>
<proteinExistence type="predicted"/>
<evidence type="ECO:0000313" key="2">
    <source>
        <dbReference type="Proteomes" id="UP000466187"/>
    </source>
</evidence>
<dbReference type="InterPro" id="IPR036390">
    <property type="entry name" value="WH_DNA-bd_sf"/>
</dbReference>
<accession>A0A7I7WP04</accession>
<sequence>MLAALRDAAGAMTIVDIAEQLEVHPNTVRFHLEALVANGRAERLEPDHGRQGRPPQMYRAVAGMDPGGSRRYRMLAEILTIALAGDPEASVKALAAGRAWAARMTRPTRTKPGVRASVNRLIGLLDDLGFAPQRRDGPGEVRGEVQVGLRHCPFLELADEARSVVCPVHLGLMQGAMTMWHAPVAVDRLEPFVEPGLCLAHLTLDKEAS</sequence>
<reference evidence="1 2" key="1">
    <citation type="journal article" date="2019" name="Emerg. Microbes Infect.">
        <title>Comprehensive subspecies identification of 175 nontuberculous mycobacteria species based on 7547 genomic profiles.</title>
        <authorList>
            <person name="Matsumoto Y."/>
            <person name="Kinjo T."/>
            <person name="Motooka D."/>
            <person name="Nabeya D."/>
            <person name="Jung N."/>
            <person name="Uechi K."/>
            <person name="Horii T."/>
            <person name="Iida T."/>
            <person name="Fujita J."/>
            <person name="Nakamura S."/>
        </authorList>
    </citation>
    <scope>NUCLEOTIDE SEQUENCE [LARGE SCALE GENOMIC DNA]</scope>
    <source>
        <strain evidence="1 2">JCM 12688</strain>
    </source>
</reference>
<name>A0A7I7WP04_MYCGU</name>
<dbReference type="EMBL" id="AP022608">
    <property type="protein sequence ID" value="BBZ17598.1"/>
    <property type="molecule type" value="Genomic_DNA"/>
</dbReference>
<evidence type="ECO:0000313" key="1">
    <source>
        <dbReference type="EMBL" id="BBZ17598.1"/>
    </source>
</evidence>